<dbReference type="Proteomes" id="UP001431572">
    <property type="component" value="Chromosome 1"/>
</dbReference>
<keyword evidence="2" id="KW-0472">Membrane</keyword>
<keyword evidence="6" id="KW-1185">Reference proteome</keyword>
<evidence type="ECO:0000313" key="6">
    <source>
        <dbReference type="Proteomes" id="UP001431572"/>
    </source>
</evidence>
<evidence type="ECO:0000256" key="2">
    <source>
        <dbReference type="SAM" id="Phobius"/>
    </source>
</evidence>
<feature type="transmembrane region" description="Helical" evidence="2">
    <location>
        <begin position="7"/>
        <end position="25"/>
    </location>
</feature>
<dbReference type="RefSeq" id="WP_341468329.1">
    <property type="nucleotide sequence ID" value="NZ_CP128399.1"/>
</dbReference>
<feature type="transmembrane region" description="Helical" evidence="2">
    <location>
        <begin position="45"/>
        <end position="66"/>
    </location>
</feature>
<dbReference type="AlphaFoldDB" id="A0A8T7LWH0"/>
<evidence type="ECO:0000313" key="4">
    <source>
        <dbReference type="EMBL" id="WJW66443.1"/>
    </source>
</evidence>
<keyword evidence="2" id="KW-0812">Transmembrane</keyword>
<name>A0A8T7LWH0_9CHLR</name>
<organism evidence="3 5">
    <name type="scientific">Candidatus Chlorohelix allophototropha</name>
    <dbReference type="NCBI Taxonomy" id="3003348"/>
    <lineage>
        <taxon>Bacteria</taxon>
        <taxon>Bacillati</taxon>
        <taxon>Chloroflexota</taxon>
        <taxon>Chloroflexia</taxon>
        <taxon>Candidatus Chloroheliales</taxon>
        <taxon>Candidatus Chloroheliaceae</taxon>
        <taxon>Candidatus Chlorohelix</taxon>
    </lineage>
</organism>
<reference evidence="3 5" key="1">
    <citation type="submission" date="2020-06" db="EMBL/GenBank/DDBJ databases">
        <title>Anoxygenic phototrophic Chloroflexota member uses a Type I reaction center.</title>
        <authorList>
            <person name="Tsuji J.M."/>
            <person name="Shaw N.A."/>
            <person name="Nagashima S."/>
            <person name="Venkiteswaran J."/>
            <person name="Schiff S.L."/>
            <person name="Hanada S."/>
            <person name="Tank M."/>
            <person name="Neufeld J.D."/>
        </authorList>
    </citation>
    <scope>NUCLEOTIDE SEQUENCE [LARGE SCALE GENOMIC DNA]</scope>
    <source>
        <strain evidence="3">L227-S17</strain>
    </source>
</reference>
<keyword evidence="2" id="KW-1133">Transmembrane helix</keyword>
<gene>
    <name evidence="3" type="ORF">HXX08_01605</name>
    <name evidence="4" type="ORF">OZ401_002241</name>
</gene>
<reference evidence="4" key="2">
    <citation type="journal article" date="2024" name="Nature">
        <title>Anoxygenic phototroph of the Chloroflexota uses a type I reaction centre.</title>
        <authorList>
            <person name="Tsuji J.M."/>
            <person name="Shaw N.A."/>
            <person name="Nagashima S."/>
            <person name="Venkiteswaran J.J."/>
            <person name="Schiff S.L."/>
            <person name="Watanabe T."/>
            <person name="Fukui M."/>
            <person name="Hanada S."/>
            <person name="Tank M."/>
            <person name="Neufeld J.D."/>
        </authorList>
    </citation>
    <scope>NUCLEOTIDE SEQUENCE</scope>
    <source>
        <strain evidence="4">L227-S17</strain>
    </source>
</reference>
<evidence type="ECO:0000256" key="1">
    <source>
        <dbReference type="SAM" id="MobiDB-lite"/>
    </source>
</evidence>
<feature type="region of interest" description="Disordered" evidence="1">
    <location>
        <begin position="81"/>
        <end position="123"/>
    </location>
</feature>
<proteinExistence type="predicted"/>
<evidence type="ECO:0000313" key="5">
    <source>
        <dbReference type="Proteomes" id="UP000521676"/>
    </source>
</evidence>
<protein>
    <submittedName>
        <fullName evidence="3">Uncharacterized protein</fullName>
    </submittedName>
</protein>
<evidence type="ECO:0000313" key="3">
    <source>
        <dbReference type="EMBL" id="NWJ44552.1"/>
    </source>
</evidence>
<dbReference type="EMBL" id="JACATZ010000001">
    <property type="protein sequence ID" value="NWJ44552.1"/>
    <property type="molecule type" value="Genomic_DNA"/>
</dbReference>
<accession>A0A8T7LWH0</accession>
<feature type="compositionally biased region" description="Basic and acidic residues" evidence="1">
    <location>
        <begin position="82"/>
        <end position="92"/>
    </location>
</feature>
<dbReference type="EMBL" id="CP128399">
    <property type="protein sequence ID" value="WJW66443.1"/>
    <property type="molecule type" value="Genomic_DNA"/>
</dbReference>
<sequence>MLKIVKLLVSIFIGLDVFVAAYYGLANLRVAVFGQGAIPGGGSAVDMAIFLLPVLIGYIAGDRLFYFLNYKERKAKWLANKQEQEKAKENNRVKATGIWEDSGWDDSATSGGLEQKPDPVSRS</sequence>
<dbReference type="Proteomes" id="UP000521676">
    <property type="component" value="Unassembled WGS sequence"/>
</dbReference>